<comment type="function">
    <text evidence="8">Toxic component of a toxin-antitoxin (TA) system. An RNase.</text>
</comment>
<dbReference type="EC" id="3.1.-.-" evidence="8"/>
<evidence type="ECO:0000313" key="11">
    <source>
        <dbReference type="Proteomes" id="UP000319103"/>
    </source>
</evidence>
<evidence type="ECO:0000256" key="6">
    <source>
        <dbReference type="ARBA" id="ARBA00022842"/>
    </source>
</evidence>
<keyword evidence="8" id="KW-0800">Toxin</keyword>
<dbReference type="EMBL" id="VIGB01000003">
    <property type="protein sequence ID" value="TQF04203.1"/>
    <property type="molecule type" value="Genomic_DNA"/>
</dbReference>
<dbReference type="AlphaFoldDB" id="A0A540W5E3"/>
<dbReference type="Gene3D" id="3.40.50.1010">
    <property type="entry name" value="5'-nuclease"/>
    <property type="match status" value="1"/>
</dbReference>
<feature type="binding site" evidence="8">
    <location>
        <position position="7"/>
    </location>
    <ligand>
        <name>Mg(2+)</name>
        <dbReference type="ChEBI" id="CHEBI:18420"/>
    </ligand>
</feature>
<dbReference type="GO" id="GO:0000287">
    <property type="term" value="F:magnesium ion binding"/>
    <property type="evidence" value="ECO:0007669"/>
    <property type="project" value="UniProtKB-UniRule"/>
</dbReference>
<protein>
    <recommendedName>
        <fullName evidence="8">Ribonuclease VapC</fullName>
        <shortName evidence="8">RNase VapC</shortName>
        <ecNumber evidence="8">3.1.-.-</ecNumber>
    </recommendedName>
    <alternativeName>
        <fullName evidence="8">Toxin VapC</fullName>
    </alternativeName>
</protein>
<gene>
    <name evidence="8" type="primary">vapC</name>
    <name evidence="10" type="ORF">E6W39_20700</name>
</gene>
<evidence type="ECO:0000259" key="9">
    <source>
        <dbReference type="Pfam" id="PF01850"/>
    </source>
</evidence>
<feature type="binding site" evidence="8">
    <location>
        <position position="98"/>
    </location>
    <ligand>
        <name>Mg(2+)</name>
        <dbReference type="ChEBI" id="CHEBI:18420"/>
    </ligand>
</feature>
<evidence type="ECO:0000256" key="1">
    <source>
        <dbReference type="ARBA" id="ARBA00001946"/>
    </source>
</evidence>
<name>A0A540W5E3_9ACTN</name>
<dbReference type="RefSeq" id="WP_141634789.1">
    <property type="nucleotide sequence ID" value="NZ_VIGB01000003.1"/>
</dbReference>
<dbReference type="GO" id="GO:0016787">
    <property type="term" value="F:hydrolase activity"/>
    <property type="evidence" value="ECO:0007669"/>
    <property type="project" value="UniProtKB-KW"/>
</dbReference>
<comment type="caution">
    <text evidence="10">The sequence shown here is derived from an EMBL/GenBank/DDBJ whole genome shotgun (WGS) entry which is preliminary data.</text>
</comment>
<dbReference type="GO" id="GO:0090729">
    <property type="term" value="F:toxin activity"/>
    <property type="evidence" value="ECO:0007669"/>
    <property type="project" value="UniProtKB-KW"/>
</dbReference>
<dbReference type="InterPro" id="IPR050556">
    <property type="entry name" value="Type_II_TA_system_RNase"/>
</dbReference>
<comment type="similarity">
    <text evidence="7 8">Belongs to the PINc/VapC protein family.</text>
</comment>
<keyword evidence="4 8" id="KW-0479">Metal-binding</keyword>
<keyword evidence="2 8" id="KW-1277">Toxin-antitoxin system</keyword>
<organism evidence="10 11">
    <name type="scientific">Kitasatospora acidiphila</name>
    <dbReference type="NCBI Taxonomy" id="2567942"/>
    <lineage>
        <taxon>Bacteria</taxon>
        <taxon>Bacillati</taxon>
        <taxon>Actinomycetota</taxon>
        <taxon>Actinomycetes</taxon>
        <taxon>Kitasatosporales</taxon>
        <taxon>Streptomycetaceae</taxon>
        <taxon>Kitasatospora</taxon>
    </lineage>
</organism>
<keyword evidence="5 8" id="KW-0378">Hydrolase</keyword>
<keyword evidence="3 8" id="KW-0540">Nuclease</keyword>
<evidence type="ECO:0000256" key="3">
    <source>
        <dbReference type="ARBA" id="ARBA00022722"/>
    </source>
</evidence>
<feature type="domain" description="PIN" evidence="9">
    <location>
        <begin position="72"/>
        <end position="123"/>
    </location>
</feature>
<reference evidence="10 11" key="1">
    <citation type="submission" date="2019-06" db="EMBL/GenBank/DDBJ databases">
        <title>Description of Kitasatospora acidophila sp. nov. isolated from pine grove soil, and reclassification of Streptomyces novaecaesareae to Kitasatospora novaeceasareae comb. nov.</title>
        <authorList>
            <person name="Kim M.J."/>
        </authorList>
    </citation>
    <scope>NUCLEOTIDE SEQUENCE [LARGE SCALE GENOMIC DNA]</scope>
    <source>
        <strain evidence="10 11">MMS16-CNU292</strain>
    </source>
</reference>
<keyword evidence="6 8" id="KW-0460">Magnesium</keyword>
<dbReference type="PANTHER" id="PTHR33653:SF1">
    <property type="entry name" value="RIBONUCLEASE VAPC2"/>
    <property type="match status" value="1"/>
</dbReference>
<evidence type="ECO:0000256" key="7">
    <source>
        <dbReference type="ARBA" id="ARBA00038093"/>
    </source>
</evidence>
<dbReference type="InterPro" id="IPR022907">
    <property type="entry name" value="VapC_family"/>
</dbReference>
<dbReference type="SUPFAM" id="SSF88723">
    <property type="entry name" value="PIN domain-like"/>
    <property type="match status" value="1"/>
</dbReference>
<evidence type="ECO:0000256" key="5">
    <source>
        <dbReference type="ARBA" id="ARBA00022801"/>
    </source>
</evidence>
<proteinExistence type="inferred from homology"/>
<dbReference type="Pfam" id="PF01850">
    <property type="entry name" value="PIN"/>
    <property type="match status" value="1"/>
</dbReference>
<evidence type="ECO:0000256" key="2">
    <source>
        <dbReference type="ARBA" id="ARBA00022649"/>
    </source>
</evidence>
<dbReference type="Proteomes" id="UP000319103">
    <property type="component" value="Unassembled WGS sequence"/>
</dbReference>
<dbReference type="GO" id="GO:0004540">
    <property type="term" value="F:RNA nuclease activity"/>
    <property type="evidence" value="ECO:0007669"/>
    <property type="project" value="InterPro"/>
</dbReference>
<evidence type="ECO:0000256" key="4">
    <source>
        <dbReference type="ARBA" id="ARBA00022723"/>
    </source>
</evidence>
<accession>A0A540W5E3</accession>
<dbReference type="PANTHER" id="PTHR33653">
    <property type="entry name" value="RIBONUCLEASE VAPC2"/>
    <property type="match status" value="1"/>
</dbReference>
<dbReference type="HAMAP" id="MF_00265">
    <property type="entry name" value="VapC_Nob1"/>
    <property type="match status" value="1"/>
</dbReference>
<comment type="cofactor">
    <cofactor evidence="1 8">
        <name>Mg(2+)</name>
        <dbReference type="ChEBI" id="CHEBI:18420"/>
    </cofactor>
</comment>
<sequence length="139" mass="15509">MIRYLADSTAIWRLSREQHLNVAWGEDIDLRVIGSCAPQRTEFRRSARNRVHYEQMGEMFAALYPDVPLPKNVWGWIESAQFRLAQAGGAVRALSTVDLLICATAAHHGLIVLHDDNDFVTAAGVLPDVSQRSVRDIPG</sequence>
<dbReference type="InterPro" id="IPR029060">
    <property type="entry name" value="PIN-like_dom_sf"/>
</dbReference>
<keyword evidence="11" id="KW-1185">Reference proteome</keyword>
<evidence type="ECO:0000256" key="8">
    <source>
        <dbReference type="HAMAP-Rule" id="MF_00265"/>
    </source>
</evidence>
<dbReference type="InterPro" id="IPR002716">
    <property type="entry name" value="PIN_dom"/>
</dbReference>
<evidence type="ECO:0000313" key="10">
    <source>
        <dbReference type="EMBL" id="TQF04203.1"/>
    </source>
</evidence>
<dbReference type="OrthoDB" id="5185254at2"/>